<dbReference type="InterPro" id="IPR024072">
    <property type="entry name" value="DHFR-like_dom_sf"/>
</dbReference>
<proteinExistence type="predicted"/>
<evidence type="ECO:0000259" key="1">
    <source>
        <dbReference type="Pfam" id="PF01872"/>
    </source>
</evidence>
<comment type="caution">
    <text evidence="2">The sequence shown here is derived from an EMBL/GenBank/DDBJ whole genome shotgun (WGS) entry which is preliminary data.</text>
</comment>
<dbReference type="EMBL" id="JAENHP010000023">
    <property type="protein sequence ID" value="MBM2622120.1"/>
    <property type="molecule type" value="Genomic_DNA"/>
</dbReference>
<organism evidence="2 3">
    <name type="scientific">Paractinoplanes ovalisporus</name>
    <dbReference type="NCBI Taxonomy" id="2810368"/>
    <lineage>
        <taxon>Bacteria</taxon>
        <taxon>Bacillati</taxon>
        <taxon>Actinomycetota</taxon>
        <taxon>Actinomycetes</taxon>
        <taxon>Micromonosporales</taxon>
        <taxon>Micromonosporaceae</taxon>
        <taxon>Paractinoplanes</taxon>
    </lineage>
</organism>
<protein>
    <submittedName>
        <fullName evidence="2">Dihydrofolate reductase family protein</fullName>
    </submittedName>
</protein>
<evidence type="ECO:0000313" key="2">
    <source>
        <dbReference type="EMBL" id="MBM2622120.1"/>
    </source>
</evidence>
<sequence length="179" mass="19579">MRRLVVTENITVDGIIAPIGDWFDPMTTDDELEAVNAQNSADSDALVLGRVTYEEFAGFWPHQQGPITDYLNRVSKYVVSGSLDKVDWQNTTILNGDLAEDIAALKALDGKDITVTGSTRLVHSLIPTGLVDLFRLFVYPLAQGRGTRLFDDAGLRLAPVRTQQFASGVVLLEYAPAVV</sequence>
<dbReference type="SUPFAM" id="SSF53597">
    <property type="entry name" value="Dihydrofolate reductase-like"/>
    <property type="match status" value="1"/>
</dbReference>
<dbReference type="Pfam" id="PF01872">
    <property type="entry name" value="RibD_C"/>
    <property type="match status" value="1"/>
</dbReference>
<dbReference type="Gene3D" id="3.40.430.10">
    <property type="entry name" value="Dihydrofolate Reductase, subunit A"/>
    <property type="match status" value="1"/>
</dbReference>
<keyword evidence="3" id="KW-1185">Reference proteome</keyword>
<gene>
    <name evidence="2" type="ORF">JIG36_42120</name>
</gene>
<dbReference type="RefSeq" id="WP_203382447.1">
    <property type="nucleotide sequence ID" value="NZ_JAENHP010000023.1"/>
</dbReference>
<name>A0ABS2AQR2_9ACTN</name>
<accession>A0ABS2AQR2</accession>
<reference evidence="2 3" key="1">
    <citation type="submission" date="2021-01" db="EMBL/GenBank/DDBJ databases">
        <title>Actinoplanes sp. nov. LDG1-06 isolated from lichen.</title>
        <authorList>
            <person name="Saeng-In P."/>
            <person name="Phongsopitanun W."/>
            <person name="Kanchanasin P."/>
            <person name="Yuki M."/>
            <person name="Kudo T."/>
            <person name="Ohkuma M."/>
            <person name="Tanasupawat S."/>
        </authorList>
    </citation>
    <scope>NUCLEOTIDE SEQUENCE [LARGE SCALE GENOMIC DNA]</scope>
    <source>
        <strain evidence="2 3">LDG1-06</strain>
    </source>
</reference>
<dbReference type="Proteomes" id="UP000632138">
    <property type="component" value="Unassembled WGS sequence"/>
</dbReference>
<dbReference type="PANTHER" id="PTHR38011">
    <property type="entry name" value="DIHYDROFOLATE REDUCTASE FAMILY PROTEIN (AFU_ORTHOLOGUE AFUA_8G06820)"/>
    <property type="match status" value="1"/>
</dbReference>
<feature type="domain" description="Bacterial bifunctional deaminase-reductase C-terminal" evidence="1">
    <location>
        <begin position="4"/>
        <end position="171"/>
    </location>
</feature>
<evidence type="ECO:0000313" key="3">
    <source>
        <dbReference type="Proteomes" id="UP000632138"/>
    </source>
</evidence>
<dbReference type="InterPro" id="IPR050765">
    <property type="entry name" value="Riboflavin_Biosynth_HTPR"/>
</dbReference>
<dbReference type="PANTHER" id="PTHR38011:SF11">
    <property type="entry name" value="2,5-DIAMINO-6-RIBOSYLAMINO-4(3H)-PYRIMIDINONE 5'-PHOSPHATE REDUCTASE"/>
    <property type="match status" value="1"/>
</dbReference>
<dbReference type="InterPro" id="IPR002734">
    <property type="entry name" value="RibDG_C"/>
</dbReference>